<feature type="transmembrane region" description="Helical" evidence="9">
    <location>
        <begin position="260"/>
        <end position="282"/>
    </location>
</feature>
<feature type="transmembrane region" description="Helical" evidence="9">
    <location>
        <begin position="12"/>
        <end position="35"/>
    </location>
</feature>
<keyword evidence="11" id="KW-1185">Reference proteome</keyword>
<reference evidence="10" key="1">
    <citation type="submission" date="2022-11" db="EMBL/GenBank/DDBJ databases">
        <title>Lacrimispora xylanolytica sy1, complete genome.</title>
        <authorList>
            <person name="Choi S."/>
        </authorList>
    </citation>
    <scope>NUCLEOTIDE SEQUENCE</scope>
    <source>
        <strain evidence="10">Sy1</strain>
    </source>
</reference>
<dbReference type="RefSeq" id="WP_024835261.1">
    <property type="nucleotide sequence ID" value="NZ_CP113524.1"/>
</dbReference>
<keyword evidence="6 9" id="KW-1133">Transmembrane helix</keyword>
<feature type="transmembrane region" description="Helical" evidence="9">
    <location>
        <begin position="187"/>
        <end position="215"/>
    </location>
</feature>
<dbReference type="Pfam" id="PF00950">
    <property type="entry name" value="ABC-3"/>
    <property type="match status" value="1"/>
</dbReference>
<feature type="transmembrane region" description="Helical" evidence="9">
    <location>
        <begin position="41"/>
        <end position="61"/>
    </location>
</feature>
<sequence>MEQVFTLFKDYTFQTVALGSAILGLLSGILGSFAVLRKQSLLGDGVSHAALPGVILAFILTGSKHTEVLLLGALVSGLMATLFIISIVKHTRIKFDSALALVMSVFFGFGLVLLTFVQKIPNSNQAGLKRFIFGQASTLLQRDVIFMSLCGVILLILVLLFWKEFKLFIFDMEYARSLGLPANKINLLLSFMIVMAIIIGLQTVGVILMSAMLIAPAVAARQWTDRLWVMVMLSAVFGAVSGILGTIASSLTAKLPTGPAIVVFISCIVIFSILFAPGRGILQKMIHRRNLKQMIKRRGGNEDVSTI</sequence>
<feature type="transmembrane region" description="Helical" evidence="9">
    <location>
        <begin position="99"/>
        <end position="118"/>
    </location>
</feature>
<protein>
    <submittedName>
        <fullName evidence="10">Metal ABC transporter permease</fullName>
    </submittedName>
</protein>
<evidence type="ECO:0000313" key="10">
    <source>
        <dbReference type="EMBL" id="WAJ22564.1"/>
    </source>
</evidence>
<evidence type="ECO:0000256" key="6">
    <source>
        <dbReference type="ARBA" id="ARBA00022989"/>
    </source>
</evidence>
<evidence type="ECO:0000256" key="5">
    <source>
        <dbReference type="ARBA" id="ARBA00022692"/>
    </source>
</evidence>
<evidence type="ECO:0000313" key="11">
    <source>
        <dbReference type="Proteomes" id="UP001163115"/>
    </source>
</evidence>
<dbReference type="EMBL" id="CP113524">
    <property type="protein sequence ID" value="WAJ22564.1"/>
    <property type="molecule type" value="Genomic_DNA"/>
</dbReference>
<evidence type="ECO:0000256" key="7">
    <source>
        <dbReference type="ARBA" id="ARBA00023136"/>
    </source>
</evidence>
<name>A0ABY7A7Z1_9FIRM</name>
<dbReference type="PANTHER" id="PTHR30477">
    <property type="entry name" value="ABC-TRANSPORTER METAL-BINDING PROTEIN"/>
    <property type="match status" value="1"/>
</dbReference>
<dbReference type="InterPro" id="IPR037294">
    <property type="entry name" value="ABC_BtuC-like"/>
</dbReference>
<dbReference type="Proteomes" id="UP001163115">
    <property type="component" value="Chromosome"/>
</dbReference>
<evidence type="ECO:0000256" key="2">
    <source>
        <dbReference type="ARBA" id="ARBA00008034"/>
    </source>
</evidence>
<dbReference type="CDD" id="cd06550">
    <property type="entry name" value="TM_ABC_iron-siderophores_like"/>
    <property type="match status" value="1"/>
</dbReference>
<feature type="transmembrane region" description="Helical" evidence="9">
    <location>
        <begin position="227"/>
        <end position="248"/>
    </location>
</feature>
<comment type="similarity">
    <text evidence="2 8">Belongs to the ABC-3 integral membrane protein family.</text>
</comment>
<evidence type="ECO:0000256" key="8">
    <source>
        <dbReference type="RuleBase" id="RU003943"/>
    </source>
</evidence>
<keyword evidence="7 9" id="KW-0472">Membrane</keyword>
<dbReference type="Gene3D" id="1.10.3470.10">
    <property type="entry name" value="ABC transporter involved in vitamin B12 uptake, BtuC"/>
    <property type="match status" value="1"/>
</dbReference>
<feature type="transmembrane region" description="Helical" evidence="9">
    <location>
        <begin position="68"/>
        <end position="87"/>
    </location>
</feature>
<evidence type="ECO:0000256" key="9">
    <source>
        <dbReference type="SAM" id="Phobius"/>
    </source>
</evidence>
<keyword evidence="5 8" id="KW-0812">Transmembrane</keyword>
<dbReference type="SUPFAM" id="SSF81345">
    <property type="entry name" value="ABC transporter involved in vitamin B12 uptake, BtuC"/>
    <property type="match status" value="1"/>
</dbReference>
<evidence type="ECO:0000256" key="3">
    <source>
        <dbReference type="ARBA" id="ARBA00022448"/>
    </source>
</evidence>
<dbReference type="PANTHER" id="PTHR30477:SF3">
    <property type="entry name" value="METAL TRANSPORT SYSTEM MEMBRANE PROTEIN CT_069-RELATED"/>
    <property type="match status" value="1"/>
</dbReference>
<evidence type="ECO:0000256" key="1">
    <source>
        <dbReference type="ARBA" id="ARBA00004651"/>
    </source>
</evidence>
<proteinExistence type="inferred from homology"/>
<evidence type="ECO:0000256" key="4">
    <source>
        <dbReference type="ARBA" id="ARBA00022475"/>
    </source>
</evidence>
<keyword evidence="3 8" id="KW-0813">Transport</keyword>
<keyword evidence="4" id="KW-1003">Cell membrane</keyword>
<dbReference type="InterPro" id="IPR001626">
    <property type="entry name" value="ABC_TroCD"/>
</dbReference>
<comment type="subcellular location">
    <subcellularLocation>
        <location evidence="1 8">Cell membrane</location>
        <topology evidence="1 8">Multi-pass membrane protein</topology>
    </subcellularLocation>
</comment>
<gene>
    <name evidence="10" type="ORF">OW255_13405</name>
</gene>
<organism evidence="10 11">
    <name type="scientific">Lacrimispora xylanolytica</name>
    <dbReference type="NCBI Taxonomy" id="29375"/>
    <lineage>
        <taxon>Bacteria</taxon>
        <taxon>Bacillati</taxon>
        <taxon>Bacillota</taxon>
        <taxon>Clostridia</taxon>
        <taxon>Lachnospirales</taxon>
        <taxon>Lachnospiraceae</taxon>
        <taxon>Lacrimispora</taxon>
    </lineage>
</organism>
<accession>A0ABY7A7Z1</accession>
<feature type="transmembrane region" description="Helical" evidence="9">
    <location>
        <begin position="139"/>
        <end position="162"/>
    </location>
</feature>